<reference evidence="1" key="1">
    <citation type="submission" date="2014-11" db="EMBL/GenBank/DDBJ databases">
        <authorList>
            <person name="Amaro Gonzalez C."/>
        </authorList>
    </citation>
    <scope>NUCLEOTIDE SEQUENCE</scope>
</reference>
<accession>A0A0E9XJ79</accession>
<name>A0A0E9XJ79_ANGAN</name>
<organism evidence="1">
    <name type="scientific">Anguilla anguilla</name>
    <name type="common">European freshwater eel</name>
    <name type="synonym">Muraena anguilla</name>
    <dbReference type="NCBI Taxonomy" id="7936"/>
    <lineage>
        <taxon>Eukaryota</taxon>
        <taxon>Metazoa</taxon>
        <taxon>Chordata</taxon>
        <taxon>Craniata</taxon>
        <taxon>Vertebrata</taxon>
        <taxon>Euteleostomi</taxon>
        <taxon>Actinopterygii</taxon>
        <taxon>Neopterygii</taxon>
        <taxon>Teleostei</taxon>
        <taxon>Anguilliformes</taxon>
        <taxon>Anguillidae</taxon>
        <taxon>Anguilla</taxon>
    </lineage>
</organism>
<dbReference type="AlphaFoldDB" id="A0A0E9XJ79"/>
<evidence type="ECO:0000313" key="1">
    <source>
        <dbReference type="EMBL" id="JAI02502.1"/>
    </source>
</evidence>
<protein>
    <submittedName>
        <fullName evidence="1">Uncharacterized protein</fullName>
    </submittedName>
</protein>
<reference evidence="1" key="2">
    <citation type="journal article" date="2015" name="Fish Shellfish Immunol.">
        <title>Early steps in the European eel (Anguilla anguilla)-Vibrio vulnificus interaction in the gills: Role of the RtxA13 toxin.</title>
        <authorList>
            <person name="Callol A."/>
            <person name="Pajuelo D."/>
            <person name="Ebbesson L."/>
            <person name="Teles M."/>
            <person name="MacKenzie S."/>
            <person name="Amaro C."/>
        </authorList>
    </citation>
    <scope>NUCLEOTIDE SEQUENCE</scope>
</reference>
<dbReference type="EMBL" id="GBXM01006076">
    <property type="protein sequence ID" value="JAI02502.1"/>
    <property type="molecule type" value="Transcribed_RNA"/>
</dbReference>
<sequence length="39" mass="4376">MFSRFLSSGISGRRDKVTQRLSIVGSTFLSVSIVLRDMQ</sequence>
<proteinExistence type="predicted"/>